<dbReference type="KEGG" id="kmr:108232170"/>
<dbReference type="RefSeq" id="XP_017265276.1">
    <property type="nucleotide sequence ID" value="XM_017409787.3"/>
</dbReference>
<dbReference type="GO" id="GO:0006584">
    <property type="term" value="P:catecholamine metabolic process"/>
    <property type="evidence" value="ECO:0007669"/>
    <property type="project" value="UniProtKB-KW"/>
</dbReference>
<dbReference type="GO" id="GO:0005737">
    <property type="term" value="C:cytoplasm"/>
    <property type="evidence" value="ECO:0007669"/>
    <property type="project" value="UniProtKB-SubCell"/>
</dbReference>
<dbReference type="AlphaFoldDB" id="A0A3Q3BFZ8"/>
<dbReference type="EC" id="2.8.2.-" evidence="6"/>
<dbReference type="Proteomes" id="UP000264800">
    <property type="component" value="Unplaced"/>
</dbReference>
<reference evidence="8" key="1">
    <citation type="submission" date="2025-08" db="UniProtKB">
        <authorList>
            <consortium name="Ensembl"/>
        </authorList>
    </citation>
    <scope>IDENTIFICATION</scope>
</reference>
<reference evidence="8" key="2">
    <citation type="submission" date="2025-09" db="UniProtKB">
        <authorList>
            <consortium name="Ensembl"/>
        </authorList>
    </citation>
    <scope>IDENTIFICATION</scope>
</reference>
<evidence type="ECO:0000313" key="8">
    <source>
        <dbReference type="Ensembl" id="ENSKMAP00000029008.1"/>
    </source>
</evidence>
<name>A0A3Q3BFZ8_KRYMA</name>
<dbReference type="PANTHER" id="PTHR11783">
    <property type="entry name" value="SULFOTRANSFERASE SULT"/>
    <property type="match status" value="1"/>
</dbReference>
<dbReference type="STRING" id="37003.ENSKMAP00000029008"/>
<evidence type="ECO:0000259" key="7">
    <source>
        <dbReference type="Pfam" id="PF00685"/>
    </source>
</evidence>
<dbReference type="InterPro" id="IPR027417">
    <property type="entry name" value="P-loop_NTPase"/>
</dbReference>
<evidence type="ECO:0000256" key="6">
    <source>
        <dbReference type="RuleBase" id="RU361155"/>
    </source>
</evidence>
<evidence type="ECO:0000313" key="9">
    <source>
        <dbReference type="Proteomes" id="UP000264800"/>
    </source>
</evidence>
<keyword evidence="4 6" id="KW-0808">Transferase</keyword>
<evidence type="ECO:0000256" key="1">
    <source>
        <dbReference type="ARBA" id="ARBA00004496"/>
    </source>
</evidence>
<protein>
    <recommendedName>
        <fullName evidence="6">Sulfotransferase</fullName>
        <ecNumber evidence="6">2.8.2.-</ecNumber>
    </recommendedName>
</protein>
<dbReference type="OrthoDB" id="205623at2759"/>
<dbReference type="GO" id="GO:0008146">
    <property type="term" value="F:sulfotransferase activity"/>
    <property type="evidence" value="ECO:0007669"/>
    <property type="project" value="InterPro"/>
</dbReference>
<dbReference type="GeneID" id="108232170"/>
<dbReference type="SUPFAM" id="SSF52540">
    <property type="entry name" value="P-loop containing nucleoside triphosphate hydrolases"/>
    <property type="match status" value="1"/>
</dbReference>
<comment type="similarity">
    <text evidence="2 6">Belongs to the sulfotransferase 1 family.</text>
</comment>
<dbReference type="GO" id="GO:0006805">
    <property type="term" value="P:xenobiotic metabolic process"/>
    <property type="evidence" value="ECO:0007669"/>
    <property type="project" value="UniProtKB-ARBA"/>
</dbReference>
<evidence type="ECO:0000256" key="4">
    <source>
        <dbReference type="ARBA" id="ARBA00022679"/>
    </source>
</evidence>
<keyword evidence="5" id="KW-0128">Catecholamine metabolism</keyword>
<dbReference type="Gene3D" id="3.40.50.300">
    <property type="entry name" value="P-loop containing nucleotide triphosphate hydrolases"/>
    <property type="match status" value="1"/>
</dbReference>
<dbReference type="Ensembl" id="ENSKMAT00000029371.1">
    <property type="protein sequence ID" value="ENSKMAP00000029008.1"/>
    <property type="gene ID" value="ENSKMAG00000021507.1"/>
</dbReference>
<evidence type="ECO:0000256" key="5">
    <source>
        <dbReference type="ARBA" id="ARBA00022939"/>
    </source>
</evidence>
<organism evidence="8 9">
    <name type="scientific">Kryptolebias marmoratus</name>
    <name type="common">Mangrove killifish</name>
    <name type="synonym">Rivulus marmoratus</name>
    <dbReference type="NCBI Taxonomy" id="37003"/>
    <lineage>
        <taxon>Eukaryota</taxon>
        <taxon>Metazoa</taxon>
        <taxon>Chordata</taxon>
        <taxon>Craniata</taxon>
        <taxon>Vertebrata</taxon>
        <taxon>Euteleostomi</taxon>
        <taxon>Actinopterygii</taxon>
        <taxon>Neopterygii</taxon>
        <taxon>Teleostei</taxon>
        <taxon>Neoteleostei</taxon>
        <taxon>Acanthomorphata</taxon>
        <taxon>Ovalentaria</taxon>
        <taxon>Atherinomorphae</taxon>
        <taxon>Cyprinodontiformes</taxon>
        <taxon>Rivulidae</taxon>
        <taxon>Kryptolebias</taxon>
    </lineage>
</organism>
<keyword evidence="9" id="KW-1185">Reference proteome</keyword>
<sequence>MSSFEDLCVQYRGIPLPREGYSEDLKFFEEFNFKDDDILIVTYPKSGTTWMQEVLTLVLNGGDLTPFQTIPSWQRVPWVEIKSMVEHVEQLKSPRPLSTHFPCNLMPSSFLTSKAKVIYVLRNPKDVLVSSYYFHHMAVFLEDPGTLDEFIEKFLKGRVIFGKWTDHVKSWKCAELGDRILFITYEEMIQDLPAGVRRVSNFVGRNLSEEVIQKVADNCSFKSMKDNKMSNYSTVPKETLDFDKSPFMRKGIAGDWKNHFTSEQQALFTSAIRKELEGESFTLPWSLD</sequence>
<dbReference type="OMA" id="HINFTNI"/>
<proteinExistence type="inferred from homology"/>
<accession>A0A3Q3BFZ8</accession>
<keyword evidence="3" id="KW-0963">Cytoplasm</keyword>
<evidence type="ECO:0000256" key="3">
    <source>
        <dbReference type="ARBA" id="ARBA00022490"/>
    </source>
</evidence>
<dbReference type="GeneTree" id="ENSGT00940000166159"/>
<dbReference type="FunFam" id="3.40.50.300:FF:000433">
    <property type="entry name" value="Estrogen sulfotransferase"/>
    <property type="match status" value="1"/>
</dbReference>
<dbReference type="Pfam" id="PF00685">
    <property type="entry name" value="Sulfotransfer_1"/>
    <property type="match status" value="1"/>
</dbReference>
<feature type="domain" description="Sulfotransferase" evidence="7">
    <location>
        <begin position="35"/>
        <end position="277"/>
    </location>
</feature>
<dbReference type="InterPro" id="IPR000863">
    <property type="entry name" value="Sulfotransferase_dom"/>
</dbReference>
<evidence type="ECO:0000256" key="2">
    <source>
        <dbReference type="ARBA" id="ARBA00005771"/>
    </source>
</evidence>
<comment type="subcellular location">
    <subcellularLocation>
        <location evidence="1">Cytoplasm</location>
    </subcellularLocation>
</comment>